<dbReference type="InterPro" id="IPR001279">
    <property type="entry name" value="Metallo-B-lactamas"/>
</dbReference>
<gene>
    <name evidence="2" type="ORF">E0D97_05200</name>
</gene>
<evidence type="ECO:0000313" key="2">
    <source>
        <dbReference type="EMBL" id="TCD14954.1"/>
    </source>
</evidence>
<sequence length="402" mass="44124">MRSAKFAVISGIRPLRRSHDEDLTLRVFSIATISLALVATTLSACSTTDFRQRAIDEQIDPAEPGGGLRLTFFGTSSFLIDDGTTQLLIDGFVTREKHRYFRRFGPSEQQIRTVIAEHRICRAPGAPRKAEDPASCRNVARRGLELVIPTHGHYDHALDAPYFAAWSGATLVADPSILSVVKASQAYPGFSLPQRDWLSVKTIPPFADGAQTAHLAAGAFSVTLIKTPHGKNPTTPLLSGTTSAALKFPSSLWALKEGTAFSVFVAHRGRTMLFVPSAGDIGDIFRQAGTKADIIFLGIAGLGFKPPRARSRYWNDVVRTVGAKRVIPIHWDDDQVPLNVADGDTFKPASPRRFDATLRIFDELARECGLEIAFPPPARAFDPFKDLETRLITETKFQPRCE</sequence>
<dbReference type="Proteomes" id="UP000291301">
    <property type="component" value="Unassembled WGS sequence"/>
</dbReference>
<dbReference type="EMBL" id="SJST01000002">
    <property type="protein sequence ID" value="TCD14954.1"/>
    <property type="molecule type" value="Genomic_DNA"/>
</dbReference>
<dbReference type="InterPro" id="IPR050114">
    <property type="entry name" value="UPF0173_UPF0282_UlaG_hydrolase"/>
</dbReference>
<dbReference type="SUPFAM" id="SSF56281">
    <property type="entry name" value="Metallo-hydrolase/oxidoreductase"/>
    <property type="match status" value="1"/>
</dbReference>
<dbReference type="SMART" id="SM00849">
    <property type="entry name" value="Lactamase_B"/>
    <property type="match status" value="1"/>
</dbReference>
<keyword evidence="3" id="KW-1185">Reference proteome</keyword>
<protein>
    <submittedName>
        <fullName evidence="2">MBL fold metallo-hydrolase</fullName>
    </submittedName>
</protein>
<evidence type="ECO:0000259" key="1">
    <source>
        <dbReference type="SMART" id="SM00849"/>
    </source>
</evidence>
<dbReference type="Gene3D" id="3.60.15.10">
    <property type="entry name" value="Ribonuclease Z/Hydroxyacylglutathione hydrolase-like"/>
    <property type="match status" value="1"/>
</dbReference>
<dbReference type="PANTHER" id="PTHR43546">
    <property type="entry name" value="UPF0173 METAL-DEPENDENT HYDROLASE MJ1163-RELATED"/>
    <property type="match status" value="1"/>
</dbReference>
<dbReference type="CDD" id="cd06262">
    <property type="entry name" value="metallo-hydrolase-like_MBL-fold"/>
    <property type="match status" value="1"/>
</dbReference>
<proteinExistence type="predicted"/>
<dbReference type="AlphaFoldDB" id="A0A4R0PH79"/>
<accession>A0A4R0PH79</accession>
<dbReference type="Pfam" id="PF00753">
    <property type="entry name" value="Lactamase_B"/>
    <property type="match status" value="1"/>
</dbReference>
<name>A0A4R0PH79_9HYPH</name>
<reference evidence="2 3" key="1">
    <citation type="journal article" date="2015" name="Antonie Van Leeuwenhoek">
        <title>Oricola cellulosilytica gen. nov., sp. nov., a cellulose-degrading bacterium of the family Phyllobacteriaceae isolated from surface seashore water, and emended descriptions of Mesorhizobium loti and Phyllobacterium myrsinacearum.</title>
        <authorList>
            <person name="Hameed A."/>
            <person name="Shahina M."/>
            <person name="Lai W.A."/>
            <person name="Lin S.Y."/>
            <person name="Young L.S."/>
            <person name="Liu Y.C."/>
            <person name="Hsu Y.H."/>
            <person name="Young C.C."/>
        </authorList>
    </citation>
    <scope>NUCLEOTIDE SEQUENCE [LARGE SCALE GENOMIC DNA]</scope>
    <source>
        <strain evidence="2 3">KCTC 52183</strain>
    </source>
</reference>
<evidence type="ECO:0000313" key="3">
    <source>
        <dbReference type="Proteomes" id="UP000291301"/>
    </source>
</evidence>
<dbReference type="InterPro" id="IPR036866">
    <property type="entry name" value="RibonucZ/Hydroxyglut_hydro"/>
</dbReference>
<organism evidence="2 3">
    <name type="scientific">Oricola cellulosilytica</name>
    <dbReference type="NCBI Taxonomy" id="1429082"/>
    <lineage>
        <taxon>Bacteria</taxon>
        <taxon>Pseudomonadati</taxon>
        <taxon>Pseudomonadota</taxon>
        <taxon>Alphaproteobacteria</taxon>
        <taxon>Hyphomicrobiales</taxon>
        <taxon>Ahrensiaceae</taxon>
        <taxon>Oricola</taxon>
    </lineage>
</organism>
<dbReference type="PANTHER" id="PTHR43546:SF3">
    <property type="entry name" value="UPF0173 METAL-DEPENDENT HYDROLASE MJ1163"/>
    <property type="match status" value="1"/>
</dbReference>
<feature type="domain" description="Metallo-beta-lactamase" evidence="1">
    <location>
        <begin position="74"/>
        <end position="330"/>
    </location>
</feature>
<comment type="caution">
    <text evidence="2">The sequence shown here is derived from an EMBL/GenBank/DDBJ whole genome shotgun (WGS) entry which is preliminary data.</text>
</comment>
<dbReference type="GO" id="GO:0016787">
    <property type="term" value="F:hydrolase activity"/>
    <property type="evidence" value="ECO:0007669"/>
    <property type="project" value="UniProtKB-KW"/>
</dbReference>
<keyword evidence="2" id="KW-0378">Hydrolase</keyword>